<comment type="caution">
    <text evidence="1">The sequence shown here is derived from an EMBL/GenBank/DDBJ whole genome shotgun (WGS) entry which is preliminary data.</text>
</comment>
<dbReference type="PANTHER" id="PTHR37237">
    <property type="entry name" value="OS02G0567000 PROTEIN"/>
    <property type="match status" value="1"/>
</dbReference>
<gene>
    <name evidence="1" type="ORF">ZOSMA_231G00190</name>
</gene>
<dbReference type="OrthoDB" id="1629067at2759"/>
<dbReference type="Proteomes" id="UP000036987">
    <property type="component" value="Unassembled WGS sequence"/>
</dbReference>
<sequence length="129" mass="13926">MRGVGGPLLCIADLLSDVGGEFVSDLPESSSIVGSDEAVVNPSDLQTIFEENYNELEQSLKGNDHSWTALTLKLCTALETADKLIQSTGSNVESLAENIHVLETILTRGDSTVEKAKDVLNTMPEKKNY</sequence>
<evidence type="ECO:0000313" key="2">
    <source>
        <dbReference type="Proteomes" id="UP000036987"/>
    </source>
</evidence>
<organism evidence="1 2">
    <name type="scientific">Zostera marina</name>
    <name type="common">Eelgrass</name>
    <dbReference type="NCBI Taxonomy" id="29655"/>
    <lineage>
        <taxon>Eukaryota</taxon>
        <taxon>Viridiplantae</taxon>
        <taxon>Streptophyta</taxon>
        <taxon>Embryophyta</taxon>
        <taxon>Tracheophyta</taxon>
        <taxon>Spermatophyta</taxon>
        <taxon>Magnoliopsida</taxon>
        <taxon>Liliopsida</taxon>
        <taxon>Zosteraceae</taxon>
        <taxon>Zostera</taxon>
    </lineage>
</organism>
<name>A0A0K9PI95_ZOSMR</name>
<evidence type="ECO:0000313" key="1">
    <source>
        <dbReference type="EMBL" id="KMZ68674.1"/>
    </source>
</evidence>
<proteinExistence type="predicted"/>
<dbReference type="PANTHER" id="PTHR37237:SF1">
    <property type="entry name" value="OS02G0567000 PROTEIN"/>
    <property type="match status" value="1"/>
</dbReference>
<dbReference type="EMBL" id="LFYR01000817">
    <property type="protein sequence ID" value="KMZ68674.1"/>
    <property type="molecule type" value="Genomic_DNA"/>
</dbReference>
<keyword evidence="2" id="KW-1185">Reference proteome</keyword>
<reference evidence="2" key="1">
    <citation type="journal article" date="2016" name="Nature">
        <title>The genome of the seagrass Zostera marina reveals angiosperm adaptation to the sea.</title>
        <authorList>
            <person name="Olsen J.L."/>
            <person name="Rouze P."/>
            <person name="Verhelst B."/>
            <person name="Lin Y.-C."/>
            <person name="Bayer T."/>
            <person name="Collen J."/>
            <person name="Dattolo E."/>
            <person name="De Paoli E."/>
            <person name="Dittami S."/>
            <person name="Maumus F."/>
            <person name="Michel G."/>
            <person name="Kersting A."/>
            <person name="Lauritano C."/>
            <person name="Lohaus R."/>
            <person name="Toepel M."/>
            <person name="Tonon T."/>
            <person name="Vanneste K."/>
            <person name="Amirebrahimi M."/>
            <person name="Brakel J."/>
            <person name="Bostroem C."/>
            <person name="Chovatia M."/>
            <person name="Grimwood J."/>
            <person name="Jenkins J.W."/>
            <person name="Jueterbock A."/>
            <person name="Mraz A."/>
            <person name="Stam W.T."/>
            <person name="Tice H."/>
            <person name="Bornberg-Bauer E."/>
            <person name="Green P.J."/>
            <person name="Pearson G.A."/>
            <person name="Procaccini G."/>
            <person name="Duarte C.M."/>
            <person name="Schmutz J."/>
            <person name="Reusch T.B.H."/>
            <person name="Van de Peer Y."/>
        </authorList>
    </citation>
    <scope>NUCLEOTIDE SEQUENCE [LARGE SCALE GENOMIC DNA]</scope>
    <source>
        <strain evidence="2">cv. Finnish</strain>
    </source>
</reference>
<protein>
    <submittedName>
        <fullName evidence="1">Uncharacterized protein</fullName>
    </submittedName>
</protein>
<dbReference type="OMA" id="GTDHSWA"/>
<dbReference type="AlphaFoldDB" id="A0A0K9PI95"/>
<accession>A0A0K9PI95</accession>